<keyword evidence="7" id="KW-0963">Cytoplasm</keyword>
<keyword evidence="2 7" id="KW-0132">Cell division</keyword>
<name>A0A3S9XF29_9GAMM</name>
<keyword evidence="7" id="KW-0460">Magnesium</keyword>
<feature type="binding site" evidence="7">
    <location>
        <begin position="155"/>
        <end position="156"/>
    </location>
    <ligand>
        <name>UDP-N-acetyl-alpha-D-muramoyl-L-alanyl-D-glutamate</name>
        <dbReference type="ChEBI" id="CHEBI:83900"/>
    </ligand>
</feature>
<dbReference type="InterPro" id="IPR005761">
    <property type="entry name" value="UDP-N-AcMur-Glu-dNH2Pim_ligase"/>
</dbReference>
<dbReference type="GO" id="GO:0009252">
    <property type="term" value="P:peptidoglycan biosynthetic process"/>
    <property type="evidence" value="ECO:0007669"/>
    <property type="project" value="UniProtKB-UniRule"/>
</dbReference>
<dbReference type="GO" id="GO:0008765">
    <property type="term" value="F:UDP-N-acetylmuramoylalanyl-D-glutamate-2,6-diaminopimelate ligase activity"/>
    <property type="evidence" value="ECO:0007669"/>
    <property type="project" value="UniProtKB-UniRule"/>
</dbReference>
<evidence type="ECO:0000256" key="7">
    <source>
        <dbReference type="HAMAP-Rule" id="MF_00208"/>
    </source>
</evidence>
<evidence type="ECO:0000256" key="4">
    <source>
        <dbReference type="ARBA" id="ARBA00022984"/>
    </source>
</evidence>
<keyword evidence="13" id="KW-1185">Reference proteome</keyword>
<keyword evidence="5 7" id="KW-0131">Cell cycle</keyword>
<reference evidence="13" key="1">
    <citation type="submission" date="2018-06" db="EMBL/GenBank/DDBJ databases">
        <title>Complete genome of Pseudomonas insecticola strain QZS01.</title>
        <authorList>
            <person name="Wang J."/>
            <person name="Su Q."/>
        </authorList>
    </citation>
    <scope>NUCLEOTIDE SEQUENCE [LARGE SCALE GENOMIC DNA]</scope>
    <source>
        <strain evidence="13">QZS01</strain>
    </source>
</reference>
<dbReference type="AlphaFoldDB" id="A0A3S9XF29"/>
<feature type="domain" description="Mur ligase N-terminal catalytic" evidence="9">
    <location>
        <begin position="18"/>
        <end position="99"/>
    </location>
</feature>
<evidence type="ECO:0000259" key="9">
    <source>
        <dbReference type="Pfam" id="PF01225"/>
    </source>
</evidence>
<dbReference type="InterPro" id="IPR000713">
    <property type="entry name" value="Mur_ligase_N"/>
</dbReference>
<proteinExistence type="inferred from homology"/>
<feature type="binding site" evidence="7">
    <location>
        <position position="462"/>
    </location>
    <ligand>
        <name>meso-2,6-diaminopimelate</name>
        <dbReference type="ChEBI" id="CHEBI:57791"/>
    </ligand>
</feature>
<comment type="PTM">
    <text evidence="7">Carboxylation is probably crucial for Mg(2+) binding and, consequently, for the gamma-phosphate positioning of ATP.</text>
</comment>
<dbReference type="KEGG" id="emo:DM558_09390"/>
<evidence type="ECO:0000259" key="10">
    <source>
        <dbReference type="Pfam" id="PF02875"/>
    </source>
</evidence>
<feature type="binding site" evidence="7">
    <location>
        <position position="190"/>
    </location>
    <ligand>
        <name>UDP-N-acetyl-alpha-D-muramoyl-L-alanyl-D-glutamate</name>
        <dbReference type="ChEBI" id="CHEBI:83900"/>
    </ligand>
</feature>
<dbReference type="NCBIfam" id="NF001124">
    <property type="entry name" value="PRK00139.1-2"/>
    <property type="match status" value="1"/>
</dbReference>
<feature type="binding site" evidence="7">
    <location>
        <position position="383"/>
    </location>
    <ligand>
        <name>meso-2,6-diaminopimelate</name>
        <dbReference type="ChEBI" id="CHEBI:57791"/>
    </ligand>
</feature>
<dbReference type="GO" id="GO:0000287">
    <property type="term" value="F:magnesium ion binding"/>
    <property type="evidence" value="ECO:0007669"/>
    <property type="project" value="UniProtKB-UniRule"/>
</dbReference>
<keyword evidence="3 7" id="KW-0133">Cell shape</keyword>
<dbReference type="EMBL" id="CP029822">
    <property type="protein sequence ID" value="AZS50980.1"/>
    <property type="molecule type" value="Genomic_DNA"/>
</dbReference>
<feature type="binding site" evidence="7">
    <location>
        <position position="188"/>
    </location>
    <ligand>
        <name>UDP-N-acetyl-alpha-D-muramoyl-L-alanyl-D-glutamate</name>
        <dbReference type="ChEBI" id="CHEBI:83900"/>
    </ligand>
</feature>
<feature type="binding site" evidence="7">
    <location>
        <position position="458"/>
    </location>
    <ligand>
        <name>meso-2,6-diaminopimelate</name>
        <dbReference type="ChEBI" id="CHEBI:57791"/>
    </ligand>
</feature>
<dbReference type="Pfam" id="PF02875">
    <property type="entry name" value="Mur_ligase_C"/>
    <property type="match status" value="1"/>
</dbReference>
<dbReference type="GO" id="GO:0071555">
    <property type="term" value="P:cell wall organization"/>
    <property type="evidence" value="ECO:0007669"/>
    <property type="project" value="UniProtKB-KW"/>
</dbReference>
<dbReference type="Gene3D" id="3.90.190.20">
    <property type="entry name" value="Mur ligase, C-terminal domain"/>
    <property type="match status" value="1"/>
</dbReference>
<feature type="domain" description="Mur ligase C-terminal" evidence="10">
    <location>
        <begin position="334"/>
        <end position="460"/>
    </location>
</feature>
<dbReference type="GO" id="GO:0005524">
    <property type="term" value="F:ATP binding"/>
    <property type="evidence" value="ECO:0007669"/>
    <property type="project" value="UniProtKB-UniRule"/>
</dbReference>
<organism evidence="12 13">
    <name type="scientific">Entomomonas moraniae</name>
    <dbReference type="NCBI Taxonomy" id="2213226"/>
    <lineage>
        <taxon>Bacteria</taxon>
        <taxon>Pseudomonadati</taxon>
        <taxon>Pseudomonadota</taxon>
        <taxon>Gammaproteobacteria</taxon>
        <taxon>Pseudomonadales</taxon>
        <taxon>Pseudomonadaceae</taxon>
        <taxon>Entomomonas</taxon>
    </lineage>
</organism>
<keyword evidence="7" id="KW-0547">Nucleotide-binding</keyword>
<dbReference type="InterPro" id="IPR004101">
    <property type="entry name" value="Mur_ligase_C"/>
</dbReference>
<dbReference type="Pfam" id="PF01225">
    <property type="entry name" value="Mur_ligase"/>
    <property type="match status" value="1"/>
</dbReference>
<keyword evidence="6 7" id="KW-0961">Cell wall biogenesis/degradation</keyword>
<evidence type="ECO:0000256" key="5">
    <source>
        <dbReference type="ARBA" id="ARBA00023306"/>
    </source>
</evidence>
<dbReference type="GO" id="GO:0008360">
    <property type="term" value="P:regulation of cell shape"/>
    <property type="evidence" value="ECO:0007669"/>
    <property type="project" value="UniProtKB-KW"/>
</dbReference>
<accession>A0A3S9XF29</accession>
<dbReference type="NCBIfam" id="NF001126">
    <property type="entry name" value="PRK00139.1-4"/>
    <property type="match status" value="1"/>
</dbReference>
<sequence>MMMLLNQLFPKNQSFLDIKGLKIDSRKVVNGDLFFAFKGSQQDGRDYIEQALQQGAFAIVYDPEDYQLADTIVSQHPCAEFIAVEHLQHQLSSIAGHFYQEPANSLRLIGVTGTNGKTTVTQLIAQALDLLSEHCGIIGTLGTGFWSDLQQAKQTTPDAITTQESLADLLAKGARAVALEVSSHGLDQGRVEALPFKVAVFTNLTRDHLDYHHTLENYGAAKAQLFAWDSLDRKIINQDDPFGQQLIQLNQGQDLLTFSLEDETADLYCENIEFSEYGIKASLVSPQGKGLLQSKLVGRFNLSNLLAVVGSLLGLGYDLSTVLMTIPKLSAPAGRMQREGGDGKPTVVIDYAHTPDALEQVLTALRPHVKNKLWCVFGCGGSRDKGKRVAMAEIAERLADNIVITDDNPREESSASIIEDILQGFNIPQAVDVMADRKQAIWQTVERAAANDVILVAGKGHEDYQEVMGKRTHFSDFEEVSKALQAWENNK</sequence>
<dbReference type="GO" id="GO:0051301">
    <property type="term" value="P:cell division"/>
    <property type="evidence" value="ECO:0007669"/>
    <property type="project" value="UniProtKB-KW"/>
</dbReference>
<dbReference type="PANTHER" id="PTHR23135:SF4">
    <property type="entry name" value="UDP-N-ACETYLMURAMOYL-L-ALANYL-D-GLUTAMATE--2,6-DIAMINOPIMELATE LIGASE MURE HOMOLOG, CHLOROPLASTIC"/>
    <property type="match status" value="1"/>
</dbReference>
<evidence type="ECO:0000256" key="3">
    <source>
        <dbReference type="ARBA" id="ARBA00022960"/>
    </source>
</evidence>
<dbReference type="Gene3D" id="3.40.1390.10">
    <property type="entry name" value="MurE/MurF, N-terminal domain"/>
    <property type="match status" value="1"/>
</dbReference>
<feature type="short sequence motif" description="Meso-diaminopimelate recognition motif" evidence="7">
    <location>
        <begin position="407"/>
        <end position="410"/>
    </location>
</feature>
<dbReference type="PANTHER" id="PTHR23135">
    <property type="entry name" value="MUR LIGASE FAMILY MEMBER"/>
    <property type="match status" value="1"/>
</dbReference>
<dbReference type="UniPathway" id="UPA00219"/>
<evidence type="ECO:0000256" key="1">
    <source>
        <dbReference type="ARBA" id="ARBA00005898"/>
    </source>
</evidence>
<dbReference type="GO" id="GO:0005737">
    <property type="term" value="C:cytoplasm"/>
    <property type="evidence" value="ECO:0007669"/>
    <property type="project" value="UniProtKB-SubCell"/>
</dbReference>
<dbReference type="Proteomes" id="UP000273143">
    <property type="component" value="Chromosome"/>
</dbReference>
<keyword evidence="4 7" id="KW-0573">Peptidoglycan synthesis</keyword>
<evidence type="ECO:0000256" key="2">
    <source>
        <dbReference type="ARBA" id="ARBA00022618"/>
    </source>
</evidence>
<comment type="catalytic activity">
    <reaction evidence="7">
        <text>UDP-N-acetyl-alpha-D-muramoyl-L-alanyl-D-glutamate + meso-2,6-diaminopimelate + ATP = UDP-N-acetyl-alpha-D-muramoyl-L-alanyl-gamma-D-glutamyl-meso-2,6-diaminopimelate + ADP + phosphate + H(+)</text>
        <dbReference type="Rhea" id="RHEA:23676"/>
        <dbReference type="ChEBI" id="CHEBI:15378"/>
        <dbReference type="ChEBI" id="CHEBI:30616"/>
        <dbReference type="ChEBI" id="CHEBI:43474"/>
        <dbReference type="ChEBI" id="CHEBI:57791"/>
        <dbReference type="ChEBI" id="CHEBI:83900"/>
        <dbReference type="ChEBI" id="CHEBI:83905"/>
        <dbReference type="ChEBI" id="CHEBI:456216"/>
        <dbReference type="EC" id="6.3.2.13"/>
    </reaction>
</comment>
<evidence type="ECO:0000256" key="6">
    <source>
        <dbReference type="ARBA" id="ARBA00023316"/>
    </source>
</evidence>
<feature type="modified residue" description="N6-carboxylysine" evidence="7">
    <location>
        <position position="222"/>
    </location>
</feature>
<dbReference type="EC" id="6.3.2.13" evidence="7"/>
<dbReference type="Gene3D" id="3.40.1190.10">
    <property type="entry name" value="Mur-like, catalytic domain"/>
    <property type="match status" value="1"/>
</dbReference>
<comment type="pathway">
    <text evidence="7 8">Cell wall biogenesis; peptidoglycan biosynthesis.</text>
</comment>
<feature type="binding site" evidence="7">
    <location>
        <position position="182"/>
    </location>
    <ligand>
        <name>UDP-N-acetyl-alpha-D-muramoyl-L-alanyl-D-glutamate</name>
        <dbReference type="ChEBI" id="CHEBI:83900"/>
    </ligand>
</feature>
<dbReference type="NCBIfam" id="NF001123">
    <property type="entry name" value="PRK00139.1-1"/>
    <property type="match status" value="1"/>
</dbReference>
<dbReference type="RefSeq" id="WP_127163703.1">
    <property type="nucleotide sequence ID" value="NZ_CP029822.1"/>
</dbReference>
<dbReference type="InterPro" id="IPR036615">
    <property type="entry name" value="Mur_ligase_C_dom_sf"/>
</dbReference>
<feature type="binding site" evidence="7">
    <location>
        <begin position="407"/>
        <end position="410"/>
    </location>
    <ligand>
        <name>meso-2,6-diaminopimelate</name>
        <dbReference type="ChEBI" id="CHEBI:57791"/>
    </ligand>
</feature>
<dbReference type="Pfam" id="PF08245">
    <property type="entry name" value="Mur_ligase_M"/>
    <property type="match status" value="1"/>
</dbReference>
<comment type="cofactor">
    <cofactor evidence="7">
        <name>Mg(2+)</name>
        <dbReference type="ChEBI" id="CHEBI:18420"/>
    </cofactor>
</comment>
<feature type="binding site" evidence="7">
    <location>
        <position position="154"/>
    </location>
    <ligand>
        <name>UDP-N-acetyl-alpha-D-muramoyl-L-alanyl-D-glutamate</name>
        <dbReference type="ChEBI" id="CHEBI:83900"/>
    </ligand>
</feature>
<comment type="similarity">
    <text evidence="1 7">Belongs to the MurCDEF family. MurE subfamily.</text>
</comment>
<evidence type="ECO:0000256" key="8">
    <source>
        <dbReference type="RuleBase" id="RU004135"/>
    </source>
</evidence>
<feature type="binding site" evidence="7">
    <location>
        <position position="25"/>
    </location>
    <ligand>
        <name>UDP-N-acetyl-alpha-D-muramoyl-L-alanyl-D-glutamate</name>
        <dbReference type="ChEBI" id="CHEBI:83900"/>
    </ligand>
</feature>
<keyword evidence="7 12" id="KW-0436">Ligase</keyword>
<evidence type="ECO:0000259" key="11">
    <source>
        <dbReference type="Pfam" id="PF08245"/>
    </source>
</evidence>
<dbReference type="InterPro" id="IPR013221">
    <property type="entry name" value="Mur_ligase_cen"/>
</dbReference>
<dbReference type="HAMAP" id="MF_00208">
    <property type="entry name" value="MurE"/>
    <property type="match status" value="1"/>
</dbReference>
<comment type="function">
    <text evidence="7">Catalyzes the addition of meso-diaminopimelic acid to the nucleotide precursor UDP-N-acetylmuramoyl-L-alanyl-D-glutamate (UMAG) in the biosynthesis of bacterial cell-wall peptidoglycan.</text>
</comment>
<protein>
    <recommendedName>
        <fullName evidence="7">UDP-N-acetylmuramoyl-L-alanyl-D-glutamate--2,6-diaminopimelate ligase</fullName>
        <ecNumber evidence="7">6.3.2.13</ecNumber>
    </recommendedName>
    <alternativeName>
        <fullName evidence="7">Meso-A2pm-adding enzyme</fullName>
    </alternativeName>
    <alternativeName>
        <fullName evidence="7">Meso-diaminopimelate-adding enzyme</fullName>
    </alternativeName>
    <alternativeName>
        <fullName evidence="7">UDP-MurNAc-L-Ala-D-Glu:meso-diaminopimelate ligase</fullName>
    </alternativeName>
    <alternativeName>
        <fullName evidence="7">UDP-MurNAc-tripeptide synthetase</fullName>
    </alternativeName>
    <alternativeName>
        <fullName evidence="7">UDP-N-acetylmuramyl-tripeptide synthetase</fullName>
    </alternativeName>
</protein>
<evidence type="ECO:0000313" key="13">
    <source>
        <dbReference type="Proteomes" id="UP000273143"/>
    </source>
</evidence>
<keyword evidence="7" id="KW-0067">ATP-binding</keyword>
<dbReference type="SUPFAM" id="SSF53244">
    <property type="entry name" value="MurD-like peptide ligases, peptide-binding domain"/>
    <property type="match status" value="1"/>
</dbReference>
<dbReference type="NCBIfam" id="TIGR01085">
    <property type="entry name" value="murE"/>
    <property type="match status" value="1"/>
</dbReference>
<feature type="domain" description="Mur ligase central" evidence="11">
    <location>
        <begin position="111"/>
        <end position="310"/>
    </location>
</feature>
<comment type="caution">
    <text evidence="7">Lacks conserved residue(s) required for the propagation of feature annotation.</text>
</comment>
<evidence type="ECO:0000313" key="12">
    <source>
        <dbReference type="EMBL" id="AZS50980.1"/>
    </source>
</evidence>
<dbReference type="SUPFAM" id="SSF63418">
    <property type="entry name" value="MurE/MurF N-terminal domain"/>
    <property type="match status" value="1"/>
</dbReference>
<dbReference type="InterPro" id="IPR036565">
    <property type="entry name" value="Mur-like_cat_sf"/>
</dbReference>
<gene>
    <name evidence="7" type="primary">murE</name>
    <name evidence="12" type="ORF">DM558_09390</name>
</gene>
<dbReference type="InterPro" id="IPR035911">
    <property type="entry name" value="MurE/MurF_N"/>
</dbReference>
<comment type="subcellular location">
    <subcellularLocation>
        <location evidence="7 8">Cytoplasm</location>
    </subcellularLocation>
</comment>
<feature type="binding site" evidence="7">
    <location>
        <begin position="113"/>
        <end position="119"/>
    </location>
    <ligand>
        <name>ATP</name>
        <dbReference type="ChEBI" id="CHEBI:30616"/>
    </ligand>
</feature>
<dbReference type="SUPFAM" id="SSF53623">
    <property type="entry name" value="MurD-like peptide ligases, catalytic domain"/>
    <property type="match status" value="1"/>
</dbReference>